<comment type="caution">
    <text evidence="1">The sequence shown here is derived from an EMBL/GenBank/DDBJ whole genome shotgun (WGS) entry which is preliminary data.</text>
</comment>
<reference evidence="1 2" key="1">
    <citation type="submission" date="2019-06" db="EMBL/GenBank/DDBJ databases">
        <authorList>
            <person name="Palmer J.M."/>
        </authorList>
    </citation>
    <scope>NUCLEOTIDE SEQUENCE [LARGE SCALE GENOMIC DNA]</scope>
    <source>
        <strain evidence="1 2">TWF102</strain>
    </source>
</reference>
<dbReference type="Proteomes" id="UP000475325">
    <property type="component" value="Unassembled WGS sequence"/>
</dbReference>
<organism evidence="1 2">
    <name type="scientific">Orbilia oligospora</name>
    <name type="common">Nematode-trapping fungus</name>
    <name type="synonym">Arthrobotrys oligospora</name>
    <dbReference type="NCBI Taxonomy" id="2813651"/>
    <lineage>
        <taxon>Eukaryota</taxon>
        <taxon>Fungi</taxon>
        <taxon>Dikarya</taxon>
        <taxon>Ascomycota</taxon>
        <taxon>Pezizomycotina</taxon>
        <taxon>Orbiliomycetes</taxon>
        <taxon>Orbiliales</taxon>
        <taxon>Orbiliaceae</taxon>
        <taxon>Orbilia</taxon>
    </lineage>
</organism>
<dbReference type="EMBL" id="WIQW01000010">
    <property type="protein sequence ID" value="KAF3107450.1"/>
    <property type="molecule type" value="Genomic_DNA"/>
</dbReference>
<name>A0A7C8JK65_ORBOL</name>
<proteinExistence type="predicted"/>
<evidence type="ECO:0000313" key="1">
    <source>
        <dbReference type="EMBL" id="KAF3107450.1"/>
    </source>
</evidence>
<evidence type="ECO:0000313" key="2">
    <source>
        <dbReference type="Proteomes" id="UP000475325"/>
    </source>
</evidence>
<protein>
    <submittedName>
        <fullName evidence="1">Uncharacterized protein</fullName>
    </submittedName>
</protein>
<gene>
    <name evidence="1" type="ORF">TWF102_000368</name>
</gene>
<sequence>MRNRTNVKSGESAVVGMQRRSARCDEIEIGGATDAFRGVVPYKTVRDEVAIALQGIVVIPWWVHCSCAGWAEILVT</sequence>
<accession>A0A7C8JK65</accession>
<dbReference type="AlphaFoldDB" id="A0A7C8JK65"/>